<dbReference type="GO" id="GO:0000155">
    <property type="term" value="F:phosphorelay sensor kinase activity"/>
    <property type="evidence" value="ECO:0007669"/>
    <property type="project" value="InterPro"/>
</dbReference>
<accession>A0A5S5BVQ3</accession>
<reference evidence="2 3" key="1">
    <citation type="submission" date="2019-07" db="EMBL/GenBank/DDBJ databases">
        <title>Genomic Encyclopedia of Type Strains, Phase III (KMG-III): the genomes of soil and plant-associated and newly described type strains.</title>
        <authorList>
            <person name="Whitman W."/>
        </authorList>
    </citation>
    <scope>NUCLEOTIDE SEQUENCE [LARGE SCALE GENOMIC DNA]</scope>
    <source>
        <strain evidence="2 3">BL24</strain>
    </source>
</reference>
<feature type="domain" description="Signal transduction histidine kinase internal region" evidence="1">
    <location>
        <begin position="1"/>
        <end position="43"/>
    </location>
</feature>
<dbReference type="InterPro" id="IPR010559">
    <property type="entry name" value="Sig_transdc_His_kin_internal"/>
</dbReference>
<keyword evidence="2" id="KW-0808">Transferase</keyword>
<dbReference type="PANTHER" id="PTHR34220:SF7">
    <property type="entry name" value="SENSOR HISTIDINE KINASE YPDA"/>
    <property type="match status" value="1"/>
</dbReference>
<keyword evidence="2" id="KW-0418">Kinase</keyword>
<gene>
    <name evidence="2" type="ORF">BCM02_1103</name>
</gene>
<evidence type="ECO:0000259" key="1">
    <source>
        <dbReference type="Pfam" id="PF06580"/>
    </source>
</evidence>
<evidence type="ECO:0000313" key="3">
    <source>
        <dbReference type="Proteomes" id="UP000323257"/>
    </source>
</evidence>
<dbReference type="PANTHER" id="PTHR34220">
    <property type="entry name" value="SENSOR HISTIDINE KINASE YPDA"/>
    <property type="match status" value="1"/>
</dbReference>
<name>A0A5S5BVQ3_9BACL</name>
<dbReference type="Pfam" id="PF06580">
    <property type="entry name" value="His_kinase"/>
    <property type="match status" value="1"/>
</dbReference>
<dbReference type="EMBL" id="VNHS01000010">
    <property type="protein sequence ID" value="TYP71054.1"/>
    <property type="molecule type" value="Genomic_DNA"/>
</dbReference>
<keyword evidence="3" id="KW-1185">Reference proteome</keyword>
<comment type="caution">
    <text evidence="2">The sequence shown here is derived from an EMBL/GenBank/DDBJ whole genome shotgun (WGS) entry which is preliminary data.</text>
</comment>
<dbReference type="GO" id="GO:0016020">
    <property type="term" value="C:membrane"/>
    <property type="evidence" value="ECO:0007669"/>
    <property type="project" value="InterPro"/>
</dbReference>
<dbReference type="InterPro" id="IPR050640">
    <property type="entry name" value="Bact_2-comp_sensor_kinase"/>
</dbReference>
<sequence length="84" mass="9966">MTSCMSKIFRYSIKKDELVQIGEELDCMQAYMKIISIRYENKFSMDMHVDERLLEMKTPKMILQPIVENSVYHGLERMDQGGRL</sequence>
<proteinExistence type="predicted"/>
<evidence type="ECO:0000313" key="2">
    <source>
        <dbReference type="EMBL" id="TYP71054.1"/>
    </source>
</evidence>
<protein>
    <submittedName>
        <fullName evidence="2">Two-component system sensor histidine kinase YesM</fullName>
    </submittedName>
</protein>
<dbReference type="AlphaFoldDB" id="A0A5S5BVQ3"/>
<dbReference type="Proteomes" id="UP000323257">
    <property type="component" value="Unassembled WGS sequence"/>
</dbReference>
<organism evidence="2 3">
    <name type="scientific">Paenibacillus methanolicus</name>
    <dbReference type="NCBI Taxonomy" id="582686"/>
    <lineage>
        <taxon>Bacteria</taxon>
        <taxon>Bacillati</taxon>
        <taxon>Bacillota</taxon>
        <taxon>Bacilli</taxon>
        <taxon>Bacillales</taxon>
        <taxon>Paenibacillaceae</taxon>
        <taxon>Paenibacillus</taxon>
    </lineage>
</organism>